<feature type="region of interest" description="Disordered" evidence="3">
    <location>
        <begin position="1"/>
        <end position="43"/>
    </location>
</feature>
<organism evidence="5 6">
    <name type="scientific">Tsukamurella asaccharolytica</name>
    <dbReference type="NCBI Taxonomy" id="2592067"/>
    <lineage>
        <taxon>Bacteria</taxon>
        <taxon>Bacillati</taxon>
        <taxon>Actinomycetota</taxon>
        <taxon>Actinomycetes</taxon>
        <taxon>Mycobacteriales</taxon>
        <taxon>Tsukamurellaceae</taxon>
        <taxon>Tsukamurella</taxon>
    </lineage>
</organism>
<name>A0A5C5RGS5_9ACTN</name>
<feature type="compositionally biased region" description="Polar residues" evidence="3">
    <location>
        <begin position="1"/>
        <end position="13"/>
    </location>
</feature>
<dbReference type="GO" id="GO:0042619">
    <property type="term" value="P:poly-hydroxybutyrate biosynthetic process"/>
    <property type="evidence" value="ECO:0007669"/>
    <property type="project" value="InterPro"/>
</dbReference>
<comment type="caution">
    <text evidence="5">The sequence shown here is derived from an EMBL/GenBank/DDBJ whole genome shotgun (WGS) entry which is preliminary data.</text>
</comment>
<evidence type="ECO:0000313" key="6">
    <source>
        <dbReference type="Proteomes" id="UP000317291"/>
    </source>
</evidence>
<dbReference type="InterPro" id="IPR010941">
    <property type="entry name" value="PhaC_N"/>
</dbReference>
<feature type="compositionally biased region" description="Basic and acidic residues" evidence="3">
    <location>
        <begin position="24"/>
        <end position="35"/>
    </location>
</feature>
<dbReference type="PANTHER" id="PTHR36837">
    <property type="entry name" value="POLY(3-HYDROXYALKANOATE) POLYMERASE SUBUNIT PHAC"/>
    <property type="match status" value="1"/>
</dbReference>
<proteinExistence type="predicted"/>
<dbReference type="Proteomes" id="UP000317291">
    <property type="component" value="Unassembled WGS sequence"/>
</dbReference>
<evidence type="ECO:0000259" key="4">
    <source>
        <dbReference type="Pfam" id="PF07167"/>
    </source>
</evidence>
<protein>
    <submittedName>
        <fullName evidence="5">Poly-beta-hydroxybutyrate polymerase</fullName>
    </submittedName>
</protein>
<keyword evidence="1" id="KW-0808">Transferase</keyword>
<feature type="region of interest" description="Disordered" evidence="3">
    <location>
        <begin position="576"/>
        <end position="598"/>
    </location>
</feature>
<accession>A0A5C5RGS5</accession>
<evidence type="ECO:0000313" key="5">
    <source>
        <dbReference type="EMBL" id="TWS21371.1"/>
    </source>
</evidence>
<dbReference type="EMBL" id="VIGW01000001">
    <property type="protein sequence ID" value="TWS21371.1"/>
    <property type="molecule type" value="Genomic_DNA"/>
</dbReference>
<dbReference type="AlphaFoldDB" id="A0A5C5RGS5"/>
<dbReference type="InterPro" id="IPR029058">
    <property type="entry name" value="AB_hydrolase_fold"/>
</dbReference>
<reference evidence="5 6" key="1">
    <citation type="submission" date="2019-06" db="EMBL/GenBank/DDBJ databases">
        <title>Tsukamurella conjunctivitidis sp. nov., Tsukamurella assacharolytica sp. nov. and Tsukamurella sputae sp. nov. isolated from patients with conjunctivitis, bacteraemia (lymphoma) and respiratory infection (sputum) in Hong Kong.</title>
        <authorList>
            <person name="Teng J.L.L."/>
            <person name="Lee H.H."/>
            <person name="Fong J.Y.H."/>
            <person name="Fok K.M.N."/>
            <person name="Lau S.K.P."/>
            <person name="Woo P.C.Y."/>
        </authorList>
    </citation>
    <scope>NUCLEOTIDE SEQUENCE [LARGE SCALE GENOMIC DNA]</scope>
    <source>
        <strain evidence="5 6">HKU71</strain>
    </source>
</reference>
<gene>
    <name evidence="5" type="ORF">FK529_01850</name>
</gene>
<dbReference type="Pfam" id="PF07167">
    <property type="entry name" value="PhaC_N"/>
    <property type="match status" value="1"/>
</dbReference>
<keyword evidence="2" id="KW-0012">Acyltransferase</keyword>
<keyword evidence="6" id="KW-1185">Reference proteome</keyword>
<dbReference type="PANTHER" id="PTHR36837:SF5">
    <property type="entry name" value="POLY-3-HYDROXYBUTYRATE SYNTHASE"/>
    <property type="match status" value="1"/>
</dbReference>
<evidence type="ECO:0000256" key="1">
    <source>
        <dbReference type="ARBA" id="ARBA00022679"/>
    </source>
</evidence>
<evidence type="ECO:0000256" key="3">
    <source>
        <dbReference type="SAM" id="MobiDB-lite"/>
    </source>
</evidence>
<feature type="domain" description="Poly-beta-hydroxybutyrate polymerase N-terminal" evidence="4">
    <location>
        <begin position="111"/>
        <end position="278"/>
    </location>
</feature>
<sequence>MWRSWSSRPTRNSAWPARHGSSCDAHEEYRSDRRSPTGSRAPRRRGMIAMQDRFLVEEQFANDFSGLDPLTIGEVVKLLAQPGVILDAPKLAGEWSKVLLGLSEVEVPERDPQYGDVAWRENAVFRRLAQAHLAWAQWLDGVGDEAGGTWESKERERYVKNIVTSTLSPANIAATNPAAIRKAIDTGGKSLLRGGRTFLTDVLKNGGLPRMTDTAPYEVGENVGVSAGTVVYREDMFEIIHYTPSTELVHERPLLFVPPQLGRFYILDLAPERSLVEHAVSSGMQSFMLVWRNPRKDPQTGDGTWGIDDYVAAVVRAFDVVTAIAGTDDLNVLGFCAGGFTSALAQAHLTAKGRNPVHAATYLVTMIDTRRPNLVTPLSTPGTTRQIEKLAKKNAVIDAQRISSHFAWLRPQDLIFGHVINNWLMGEAPRAYDLLAWNDDQVNLTARFIRDATRLMGDGSLVEPGAVTILDTEIDLTALTADKFVVAAQTDHITTWRPCYMTARLLGGETEVAVTNKGHVQTVVSQIAKSRQKFWLAPADTDDPDEWMAGAQEIAGSWWPVWSEWLSKRAGDEIASPEALGSRRYPPRDPAPGRYVRE</sequence>
<evidence type="ECO:0000256" key="2">
    <source>
        <dbReference type="ARBA" id="ARBA00023315"/>
    </source>
</evidence>
<dbReference type="SUPFAM" id="SSF53474">
    <property type="entry name" value="alpha/beta-Hydrolases"/>
    <property type="match status" value="1"/>
</dbReference>
<dbReference type="GO" id="GO:0016746">
    <property type="term" value="F:acyltransferase activity"/>
    <property type="evidence" value="ECO:0007669"/>
    <property type="project" value="UniProtKB-KW"/>
</dbReference>
<dbReference type="InterPro" id="IPR051321">
    <property type="entry name" value="PHA/PHB_synthase"/>
</dbReference>